<dbReference type="InterPro" id="IPR011335">
    <property type="entry name" value="Restrct_endonuc-II-like"/>
</dbReference>
<dbReference type="GO" id="GO:0004519">
    <property type="term" value="F:endonuclease activity"/>
    <property type="evidence" value="ECO:0007669"/>
    <property type="project" value="UniProtKB-KW"/>
</dbReference>
<dbReference type="InterPro" id="IPR012296">
    <property type="entry name" value="Nuclease_put_TT1808"/>
</dbReference>
<keyword evidence="2" id="KW-0255">Endonuclease</keyword>
<sequence>MTAVEDRPITDVVDFFENLEVPEGYRAELLRGEIVMMAGPHLVHNRIVLSLSDQISKDYDRLQVQDVSFPRELSRLIPDLTVVPKGAGSGASLPVEEVTLLVEVVSKTSVDRDYNLKRSIYAAGRVPAYLIADPFRAECLLLTEPFGIGDAADYKTELRVPFGEAMPLDMVDTVLDTSDFGTLAPLKRHPLP</sequence>
<proteinExistence type="predicted"/>
<dbReference type="SUPFAM" id="SSF52980">
    <property type="entry name" value="Restriction endonuclease-like"/>
    <property type="match status" value="1"/>
</dbReference>
<dbReference type="RefSeq" id="WP_209344273.1">
    <property type="nucleotide sequence ID" value="NZ_JAGIQL010000167.1"/>
</dbReference>
<evidence type="ECO:0000313" key="2">
    <source>
        <dbReference type="EMBL" id="MBP0461204.1"/>
    </source>
</evidence>
<dbReference type="InterPro" id="IPR008538">
    <property type="entry name" value="Uma2"/>
</dbReference>
<dbReference type="EMBL" id="JAGIQL010000167">
    <property type="protein sequence ID" value="MBP0461204.1"/>
    <property type="molecule type" value="Genomic_DNA"/>
</dbReference>
<gene>
    <name evidence="2" type="ORF">JFN87_27630</name>
</gene>
<reference evidence="2" key="1">
    <citation type="submission" date="2021-03" db="EMBL/GenBank/DDBJ databases">
        <title>Whole genome sequence of Streptomyces bomunensis MMS17-BM035.</title>
        <authorList>
            <person name="Lee J.H."/>
        </authorList>
    </citation>
    <scope>NUCLEOTIDE SEQUENCE</scope>
    <source>
        <strain evidence="2">MMS17-BM035</strain>
    </source>
</reference>
<protein>
    <submittedName>
        <fullName evidence="2">Uma2 family endonuclease</fullName>
    </submittedName>
</protein>
<keyword evidence="2" id="KW-0540">Nuclease</keyword>
<evidence type="ECO:0000259" key="1">
    <source>
        <dbReference type="Pfam" id="PF05685"/>
    </source>
</evidence>
<dbReference type="Proteomes" id="UP000670475">
    <property type="component" value="Unassembled WGS sequence"/>
</dbReference>
<dbReference type="CDD" id="cd06260">
    <property type="entry name" value="DUF820-like"/>
    <property type="match status" value="1"/>
</dbReference>
<evidence type="ECO:0000313" key="3">
    <source>
        <dbReference type="Proteomes" id="UP000670475"/>
    </source>
</evidence>
<keyword evidence="3" id="KW-1185">Reference proteome</keyword>
<keyword evidence="2" id="KW-0378">Hydrolase</keyword>
<feature type="domain" description="Putative restriction endonuclease" evidence="1">
    <location>
        <begin position="15"/>
        <end position="145"/>
    </location>
</feature>
<accession>A0A940MDT7</accession>
<dbReference type="PANTHER" id="PTHR35400">
    <property type="entry name" value="SLR1083 PROTEIN"/>
    <property type="match status" value="1"/>
</dbReference>
<name>A0A940MDT7_9ACTN</name>
<dbReference type="PANTHER" id="PTHR35400:SF3">
    <property type="entry name" value="SLL1072 PROTEIN"/>
    <property type="match status" value="1"/>
</dbReference>
<comment type="caution">
    <text evidence="2">The sequence shown here is derived from an EMBL/GenBank/DDBJ whole genome shotgun (WGS) entry which is preliminary data.</text>
</comment>
<dbReference type="Gene3D" id="3.90.1570.10">
    <property type="entry name" value="tt1808, chain A"/>
    <property type="match status" value="1"/>
</dbReference>
<dbReference type="AlphaFoldDB" id="A0A940MDT7"/>
<dbReference type="Pfam" id="PF05685">
    <property type="entry name" value="Uma2"/>
    <property type="match status" value="1"/>
</dbReference>
<organism evidence="2 3">
    <name type="scientific">Streptomyces montanisoli</name>
    <dbReference type="NCBI Taxonomy" id="2798581"/>
    <lineage>
        <taxon>Bacteria</taxon>
        <taxon>Bacillati</taxon>
        <taxon>Actinomycetota</taxon>
        <taxon>Actinomycetes</taxon>
        <taxon>Kitasatosporales</taxon>
        <taxon>Streptomycetaceae</taxon>
        <taxon>Streptomyces</taxon>
    </lineage>
</organism>